<dbReference type="PANTHER" id="PTHR12829">
    <property type="entry name" value="N6-ADENOSINE-METHYLTRANSFERASE"/>
    <property type="match status" value="1"/>
</dbReference>
<sequence>MSNHIALHLFHLSYQYNAANADYRTAAHPEAFAGFGTGSPLRCGPVVVSQEGFCLFSDLTKPKCFDLAASQSKTKIASKNRTMNTTNTSTIRTVCWCNDVNGAFLAHNQEFLKVFYDHEANKNLRWKSNLFAIHSPFMMDSQAERIQREKEEHLVGGIRETSAQKKRKKKSCQVKPLSEMELKVINSLPFIVERAKNIKMLPDSQSVNPDNTSNNKSARVAADIPGCGDLFEMLTQDQTEDFLEHCTQLSLHEGNLQIHRASDVVGRPVGNSTDIDLISEIEGHKFIIPAQSCFLTSNFQHFVSNGFRHLIGNKRNVLQQYLPLKPRCLELFARNLTKGWTSWGNEPLRHQHIDHFEVSST</sequence>
<proteinExistence type="predicted"/>
<organism evidence="1 2">
    <name type="scientific">Plakobranchus ocellatus</name>
    <dbReference type="NCBI Taxonomy" id="259542"/>
    <lineage>
        <taxon>Eukaryota</taxon>
        <taxon>Metazoa</taxon>
        <taxon>Spiralia</taxon>
        <taxon>Lophotrochozoa</taxon>
        <taxon>Mollusca</taxon>
        <taxon>Gastropoda</taxon>
        <taxon>Heterobranchia</taxon>
        <taxon>Euthyneura</taxon>
        <taxon>Panpulmonata</taxon>
        <taxon>Sacoglossa</taxon>
        <taxon>Placobranchoidea</taxon>
        <taxon>Plakobranchidae</taxon>
        <taxon>Plakobranchus</taxon>
    </lineage>
</organism>
<gene>
    <name evidence="1" type="ORF">PoB_002507000</name>
</gene>
<keyword evidence="2" id="KW-1185">Reference proteome</keyword>
<dbReference type="GO" id="GO:0008168">
    <property type="term" value="F:methyltransferase activity"/>
    <property type="evidence" value="ECO:0007669"/>
    <property type="project" value="UniProtKB-KW"/>
</dbReference>
<dbReference type="GO" id="GO:0005634">
    <property type="term" value="C:nucleus"/>
    <property type="evidence" value="ECO:0007669"/>
    <property type="project" value="TreeGrafter"/>
</dbReference>
<reference evidence="1 2" key="1">
    <citation type="journal article" date="2021" name="Elife">
        <title>Chloroplast acquisition without the gene transfer in kleptoplastic sea slugs, Plakobranchus ocellatus.</title>
        <authorList>
            <person name="Maeda T."/>
            <person name="Takahashi S."/>
            <person name="Yoshida T."/>
            <person name="Shimamura S."/>
            <person name="Takaki Y."/>
            <person name="Nagai Y."/>
            <person name="Toyoda A."/>
            <person name="Suzuki Y."/>
            <person name="Arimoto A."/>
            <person name="Ishii H."/>
            <person name="Satoh N."/>
            <person name="Nishiyama T."/>
            <person name="Hasebe M."/>
            <person name="Maruyama T."/>
            <person name="Minagawa J."/>
            <person name="Obokata J."/>
            <person name="Shigenobu S."/>
        </authorList>
    </citation>
    <scope>NUCLEOTIDE SEQUENCE [LARGE SCALE GENOMIC DNA]</scope>
</reference>
<dbReference type="EMBL" id="BLXT01002860">
    <property type="protein sequence ID" value="GFN98564.1"/>
    <property type="molecule type" value="Genomic_DNA"/>
</dbReference>
<comment type="caution">
    <text evidence="1">The sequence shown here is derived from an EMBL/GenBank/DDBJ whole genome shotgun (WGS) entry which is preliminary data.</text>
</comment>
<dbReference type="AlphaFoldDB" id="A0AAV3ZTW2"/>
<accession>A0AAV3ZTW2</accession>
<protein>
    <submittedName>
        <fullName evidence="1">Methyltransferase-like protein 4</fullName>
    </submittedName>
</protein>
<evidence type="ECO:0000313" key="2">
    <source>
        <dbReference type="Proteomes" id="UP000735302"/>
    </source>
</evidence>
<dbReference type="PANTHER" id="PTHR12829:SF4">
    <property type="entry name" value="N(6)-ADENINE-SPECIFIC METHYLTRANSFERASE METTL4"/>
    <property type="match status" value="1"/>
</dbReference>
<keyword evidence="1" id="KW-0808">Transferase</keyword>
<dbReference type="GO" id="GO:0032259">
    <property type="term" value="P:methylation"/>
    <property type="evidence" value="ECO:0007669"/>
    <property type="project" value="UniProtKB-KW"/>
</dbReference>
<keyword evidence="1" id="KW-0489">Methyltransferase</keyword>
<evidence type="ECO:0000313" key="1">
    <source>
        <dbReference type="EMBL" id="GFN98564.1"/>
    </source>
</evidence>
<name>A0AAV3ZTW2_9GAST</name>
<dbReference type="Proteomes" id="UP000735302">
    <property type="component" value="Unassembled WGS sequence"/>
</dbReference>